<protein>
    <submittedName>
        <fullName evidence="2">Uncharacterized protein</fullName>
    </submittedName>
</protein>
<evidence type="ECO:0000256" key="1">
    <source>
        <dbReference type="SAM" id="Phobius"/>
    </source>
</evidence>
<accession>A0A9D3XJQ0</accession>
<comment type="caution">
    <text evidence="2">The sequence shown here is derived from an EMBL/GenBank/DDBJ whole genome shotgun (WGS) entry which is preliminary data.</text>
</comment>
<evidence type="ECO:0000313" key="2">
    <source>
        <dbReference type="EMBL" id="KAH1180563.1"/>
    </source>
</evidence>
<keyword evidence="1" id="KW-1133">Transmembrane helix</keyword>
<dbReference type="AlphaFoldDB" id="A0A9D3XJQ0"/>
<gene>
    <name evidence="2" type="ORF">KIL84_009399</name>
</gene>
<keyword evidence="1" id="KW-0812">Transmembrane</keyword>
<name>A0A9D3XJQ0_9SAUR</name>
<reference evidence="2" key="1">
    <citation type="submission" date="2021-09" db="EMBL/GenBank/DDBJ databases">
        <title>The genome of Mauremys mutica provides insights into the evolution of semi-aquatic lifestyle.</title>
        <authorList>
            <person name="Gong S."/>
            <person name="Gao Y."/>
        </authorList>
    </citation>
    <scope>NUCLEOTIDE SEQUENCE</scope>
    <source>
        <strain evidence="2">MM-2020</strain>
        <tissue evidence="2">Muscle</tissue>
    </source>
</reference>
<dbReference type="Proteomes" id="UP000827986">
    <property type="component" value="Unassembled WGS sequence"/>
</dbReference>
<proteinExistence type="predicted"/>
<feature type="transmembrane region" description="Helical" evidence="1">
    <location>
        <begin position="52"/>
        <end position="72"/>
    </location>
</feature>
<dbReference type="EMBL" id="JAHDVG010000470">
    <property type="protein sequence ID" value="KAH1180563.1"/>
    <property type="molecule type" value="Genomic_DNA"/>
</dbReference>
<organism evidence="2 3">
    <name type="scientific">Mauremys mutica</name>
    <name type="common">yellowpond turtle</name>
    <dbReference type="NCBI Taxonomy" id="74926"/>
    <lineage>
        <taxon>Eukaryota</taxon>
        <taxon>Metazoa</taxon>
        <taxon>Chordata</taxon>
        <taxon>Craniata</taxon>
        <taxon>Vertebrata</taxon>
        <taxon>Euteleostomi</taxon>
        <taxon>Archelosauria</taxon>
        <taxon>Testudinata</taxon>
        <taxon>Testudines</taxon>
        <taxon>Cryptodira</taxon>
        <taxon>Durocryptodira</taxon>
        <taxon>Testudinoidea</taxon>
        <taxon>Geoemydidae</taxon>
        <taxon>Geoemydinae</taxon>
        <taxon>Mauremys</taxon>
    </lineage>
</organism>
<keyword evidence="3" id="KW-1185">Reference proteome</keyword>
<evidence type="ECO:0000313" key="3">
    <source>
        <dbReference type="Proteomes" id="UP000827986"/>
    </source>
</evidence>
<sequence>MLSWRTMTRSLEDLAWDFTAEVWMKPDFLTMFLPKVNGAKYPHDFHICPSTIMNVILVVILSLSLSVAPGSLRLKLGSFDALLAPKLATLGGYHTGHLPSFILHFGQRHCHI</sequence>
<keyword evidence="1" id="KW-0472">Membrane</keyword>